<protein>
    <recommendedName>
        <fullName evidence="4">Zinc-ribbon domain-containing protein</fullName>
    </recommendedName>
</protein>
<dbReference type="NCBIfam" id="NF038353">
    <property type="entry name" value="FxLYD_dom"/>
    <property type="match status" value="1"/>
</dbReference>
<dbReference type="AlphaFoldDB" id="A0A1E3L7U0"/>
<keyword evidence="6" id="KW-1185">Reference proteome</keyword>
<keyword evidence="1" id="KW-0175">Coiled coil</keyword>
<evidence type="ECO:0000256" key="1">
    <source>
        <dbReference type="SAM" id="Coils"/>
    </source>
</evidence>
<organism evidence="5 6">
    <name type="scientific">Paenibacillus nuruki</name>
    <dbReference type="NCBI Taxonomy" id="1886670"/>
    <lineage>
        <taxon>Bacteria</taxon>
        <taxon>Bacillati</taxon>
        <taxon>Bacillota</taxon>
        <taxon>Bacilli</taxon>
        <taxon>Bacillales</taxon>
        <taxon>Paenibacillaceae</taxon>
        <taxon>Paenibacillus</taxon>
    </lineage>
</organism>
<feature type="region of interest" description="Disordered" evidence="2">
    <location>
        <begin position="27"/>
        <end position="97"/>
    </location>
</feature>
<comment type="caution">
    <text evidence="5">The sequence shown here is derived from an EMBL/GenBank/DDBJ whole genome shotgun (WGS) entry which is preliminary data.</text>
</comment>
<feature type="transmembrane region" description="Helical" evidence="3">
    <location>
        <begin position="102"/>
        <end position="122"/>
    </location>
</feature>
<evidence type="ECO:0000256" key="3">
    <source>
        <dbReference type="SAM" id="Phobius"/>
    </source>
</evidence>
<gene>
    <name evidence="5" type="ORF">PTI45_00796</name>
</gene>
<evidence type="ECO:0000259" key="4">
    <source>
        <dbReference type="Pfam" id="PF13240"/>
    </source>
</evidence>
<name>A0A1E3L7U0_9BACL</name>
<dbReference type="Proteomes" id="UP000094578">
    <property type="component" value="Unassembled WGS sequence"/>
</dbReference>
<keyword evidence="3" id="KW-0472">Membrane</keyword>
<evidence type="ECO:0000256" key="2">
    <source>
        <dbReference type="SAM" id="MobiDB-lite"/>
    </source>
</evidence>
<evidence type="ECO:0000313" key="5">
    <source>
        <dbReference type="EMBL" id="ODP29818.1"/>
    </source>
</evidence>
<feature type="coiled-coil region" evidence="1">
    <location>
        <begin position="314"/>
        <end position="351"/>
    </location>
</feature>
<accession>A0A1E3L7U0</accession>
<keyword evidence="3" id="KW-1133">Transmembrane helix</keyword>
<feature type="compositionally biased region" description="Low complexity" evidence="2">
    <location>
        <begin position="78"/>
        <end position="87"/>
    </location>
</feature>
<dbReference type="Pfam" id="PF13240">
    <property type="entry name" value="Zn_Ribbon_1"/>
    <property type="match status" value="1"/>
</dbReference>
<keyword evidence="3" id="KW-0812">Transmembrane</keyword>
<dbReference type="STRING" id="1886670.PTI45_00796"/>
<dbReference type="InterPro" id="IPR026870">
    <property type="entry name" value="Zinc_ribbon_dom"/>
</dbReference>
<reference evidence="5 6" key="1">
    <citation type="submission" date="2016-08" db="EMBL/GenBank/DDBJ databases">
        <title>Genome sequencing of Paenibacillus sp. TI45-13ar, isolated from Korean traditional nuruk.</title>
        <authorList>
            <person name="Kim S.-J."/>
        </authorList>
    </citation>
    <scope>NUCLEOTIDE SEQUENCE [LARGE SCALE GENOMIC DNA]</scope>
    <source>
        <strain evidence="5 6">TI45-13ar</strain>
    </source>
</reference>
<sequence length="444" mass="50023">MYCNHCGANQPDHAVFCSQCGAKLQTQSESTVPSEQEIDKEQTPVDYLDQLRSDQSSNHTDSEPTLPIANKPIHRAEPASSTVSVPPSGSPPYRSTSPARHLTWIIPTVLLLGIAGTLFWWYQHQQDINVQVTQLHQEASQLALKGQYEPALAKITQATTLRPTYAVLTKDQTMIETANRIHTKLETVSSNLKQNQLQPAEKSLITLQKALDTRKESIFEQEKTLANRNQDLLAVLKVKKELDQLDTIDALAYKLDEVDRLNNQEAKEVHQLIINKIITISMKNAEKLLQQNDFSQATAAVKAGLQYSSKDEKLLSLQKRITSEKEAFELAEKQRIERAIQQAEEEDLKNRTAGVELLNVDTQLNEYGDIEIYGEVKNVATKPIYSITVYYSGYDAAGNYLFSSSASVEPYDLEPGATGSYSAYEYDWYEEVTVQIDNITWYLE</sequence>
<feature type="domain" description="Zinc-ribbon" evidence="4">
    <location>
        <begin position="2"/>
        <end position="24"/>
    </location>
</feature>
<dbReference type="EMBL" id="MDER01000028">
    <property type="protein sequence ID" value="ODP29818.1"/>
    <property type="molecule type" value="Genomic_DNA"/>
</dbReference>
<proteinExistence type="predicted"/>
<evidence type="ECO:0000313" key="6">
    <source>
        <dbReference type="Proteomes" id="UP000094578"/>
    </source>
</evidence>
<dbReference type="RefSeq" id="WP_069326255.1">
    <property type="nucleotide sequence ID" value="NZ_MDER01000028.1"/>
</dbReference>
<dbReference type="InterPro" id="IPR047676">
    <property type="entry name" value="FxLYD_dom"/>
</dbReference>